<dbReference type="Proteomes" id="UP000256970">
    <property type="component" value="Unassembled WGS sequence"/>
</dbReference>
<evidence type="ECO:0000259" key="2">
    <source>
        <dbReference type="PROSITE" id="PS50222"/>
    </source>
</evidence>
<proteinExistence type="predicted"/>
<dbReference type="InterPro" id="IPR002048">
    <property type="entry name" value="EF_hand_dom"/>
</dbReference>
<sequence length="105" mass="11522">MASIVSKVSSLLSNPKGVEAFISKGLEHFDADHSGFIESNEIMACVDKVLHLAGIDRPHHMHIEGVFNKVAGSDQRLDKGEFSRLLHLLLDRLHKSPKPAAPLAF</sequence>
<evidence type="ECO:0000313" key="3">
    <source>
        <dbReference type="EMBL" id="SZX67213.1"/>
    </source>
</evidence>
<evidence type="ECO:0000256" key="1">
    <source>
        <dbReference type="ARBA" id="ARBA00022837"/>
    </source>
</evidence>
<dbReference type="GO" id="GO:0005509">
    <property type="term" value="F:calcium ion binding"/>
    <property type="evidence" value="ECO:0007669"/>
    <property type="project" value="InterPro"/>
</dbReference>
<gene>
    <name evidence="3" type="ORF">BQ4739_LOCUS7632</name>
</gene>
<dbReference type="PROSITE" id="PS00018">
    <property type="entry name" value="EF_HAND_1"/>
    <property type="match status" value="1"/>
</dbReference>
<dbReference type="Gene3D" id="1.10.238.10">
    <property type="entry name" value="EF-hand"/>
    <property type="match status" value="1"/>
</dbReference>
<dbReference type="InterPro" id="IPR011992">
    <property type="entry name" value="EF-hand-dom_pair"/>
</dbReference>
<dbReference type="SUPFAM" id="SSF47473">
    <property type="entry name" value="EF-hand"/>
    <property type="match status" value="1"/>
</dbReference>
<feature type="domain" description="EF-hand" evidence="2">
    <location>
        <begin position="17"/>
        <end position="52"/>
    </location>
</feature>
<evidence type="ECO:0000313" key="4">
    <source>
        <dbReference type="Proteomes" id="UP000256970"/>
    </source>
</evidence>
<dbReference type="EMBL" id="FNXT01000778">
    <property type="protein sequence ID" value="SZX67213.1"/>
    <property type="molecule type" value="Genomic_DNA"/>
</dbReference>
<accession>A0A383VQN7</accession>
<reference evidence="3 4" key="1">
    <citation type="submission" date="2016-10" db="EMBL/GenBank/DDBJ databases">
        <authorList>
            <person name="Cai Z."/>
        </authorList>
    </citation>
    <scope>NUCLEOTIDE SEQUENCE [LARGE SCALE GENOMIC DNA]</scope>
</reference>
<dbReference type="PROSITE" id="PS50222">
    <property type="entry name" value="EF_HAND_2"/>
    <property type="match status" value="1"/>
</dbReference>
<keyword evidence="4" id="KW-1185">Reference proteome</keyword>
<keyword evidence="1" id="KW-0106">Calcium</keyword>
<dbReference type="AlphaFoldDB" id="A0A383VQN7"/>
<name>A0A383VQN7_TETOB</name>
<protein>
    <recommendedName>
        <fullName evidence="2">EF-hand domain-containing protein</fullName>
    </recommendedName>
</protein>
<dbReference type="InterPro" id="IPR018247">
    <property type="entry name" value="EF_Hand_1_Ca_BS"/>
</dbReference>
<organism evidence="3 4">
    <name type="scientific">Tetradesmus obliquus</name>
    <name type="common">Green alga</name>
    <name type="synonym">Acutodesmus obliquus</name>
    <dbReference type="NCBI Taxonomy" id="3088"/>
    <lineage>
        <taxon>Eukaryota</taxon>
        <taxon>Viridiplantae</taxon>
        <taxon>Chlorophyta</taxon>
        <taxon>core chlorophytes</taxon>
        <taxon>Chlorophyceae</taxon>
        <taxon>CS clade</taxon>
        <taxon>Sphaeropleales</taxon>
        <taxon>Scenedesmaceae</taxon>
        <taxon>Tetradesmus</taxon>
    </lineage>
</organism>